<dbReference type="RefSeq" id="WP_086349387.1">
    <property type="nucleotide sequence ID" value="NZ_CP147247.1"/>
</dbReference>
<dbReference type="AlphaFoldDB" id="A0A242K737"/>
<dbReference type="EMBL" id="NGMM01000003">
    <property type="protein sequence ID" value="OTP16132.1"/>
    <property type="molecule type" value="Genomic_DNA"/>
</dbReference>
<evidence type="ECO:0000313" key="2">
    <source>
        <dbReference type="EMBL" id="OTP16132.1"/>
    </source>
</evidence>
<dbReference type="EMBL" id="CP147247">
    <property type="protein sequence ID" value="WYJ92449.1"/>
    <property type="molecule type" value="Genomic_DNA"/>
</dbReference>
<feature type="transmembrane region" description="Helical" evidence="1">
    <location>
        <begin position="31"/>
        <end position="56"/>
    </location>
</feature>
<keyword evidence="1" id="KW-1133">Transmembrane helix</keyword>
<evidence type="ECO:0000313" key="4">
    <source>
        <dbReference type="Proteomes" id="UP000195141"/>
    </source>
</evidence>
<protein>
    <submittedName>
        <fullName evidence="2">Uncharacterized protein</fullName>
    </submittedName>
</protein>
<sequence>MNRKKLVSSYLVIALLLFLFQKVYHFYGHGVISFALSSIWIAPLIVGLLFTVFLFGKPNKRDSSVFRLSVNLMNTSLAIFTVGLILTGVTEIAGTDSPYILYFYVVSFLFLVPASIVTMVAYIK</sequence>
<gene>
    <name evidence="2" type="ORF">A5888_002346</name>
    <name evidence="3" type="ORF">A5888_004222</name>
</gene>
<feature type="transmembrane region" description="Helical" evidence="1">
    <location>
        <begin position="68"/>
        <end position="89"/>
    </location>
</feature>
<evidence type="ECO:0000313" key="3">
    <source>
        <dbReference type="EMBL" id="WYJ92449.1"/>
    </source>
</evidence>
<accession>A0A242K737</accession>
<dbReference type="OrthoDB" id="2146485at2"/>
<keyword evidence="4" id="KW-1185">Reference proteome</keyword>
<keyword evidence="1" id="KW-0472">Membrane</keyword>
<keyword evidence="1" id="KW-0812">Transmembrane</keyword>
<proteinExistence type="predicted"/>
<organism evidence="2">
    <name type="scientific">Candidatus Enterococcus clewellii</name>
    <dbReference type="NCBI Taxonomy" id="1834193"/>
    <lineage>
        <taxon>Bacteria</taxon>
        <taxon>Bacillati</taxon>
        <taxon>Bacillota</taxon>
        <taxon>Bacilli</taxon>
        <taxon>Lactobacillales</taxon>
        <taxon>Enterococcaceae</taxon>
        <taxon>Enterococcus</taxon>
    </lineage>
</organism>
<dbReference type="Proteomes" id="UP000195141">
    <property type="component" value="Chromosome"/>
</dbReference>
<reference evidence="3" key="3">
    <citation type="submission" date="2024-03" db="EMBL/GenBank/DDBJ databases">
        <title>The Genome Sequence of Enterococcus sp. DIV0242b.</title>
        <authorList>
            <consortium name="The Broad Institute Genomics Platform"/>
            <consortium name="The Broad Institute Microbial Omics Core"/>
            <consortium name="The Broad Institute Genomic Center for Infectious Diseases"/>
            <person name="Earl A."/>
            <person name="Manson A."/>
            <person name="Gilmore M."/>
            <person name="Schwartman J."/>
            <person name="Shea T."/>
            <person name="Abouelleil A."/>
            <person name="Cao P."/>
            <person name="Chapman S."/>
            <person name="Cusick C."/>
            <person name="Young S."/>
            <person name="Neafsey D."/>
            <person name="Nusbaum C."/>
            <person name="Birren B."/>
        </authorList>
    </citation>
    <scope>NUCLEOTIDE SEQUENCE</scope>
    <source>
        <strain evidence="3">9E7_DIV0242</strain>
    </source>
</reference>
<reference evidence="3" key="2">
    <citation type="submission" date="2017-05" db="EMBL/GenBank/DDBJ databases">
        <authorList>
            <consortium name="The Broad Institute Genomics Platform"/>
            <consortium name="The Broad Institute Genomic Center for Infectious Diseases"/>
            <person name="Earl A."/>
            <person name="Manson A."/>
            <person name="Schwartman J."/>
            <person name="Gilmore M."/>
            <person name="Abouelleil A."/>
            <person name="Cao P."/>
            <person name="Chapman S."/>
            <person name="Cusick C."/>
            <person name="Shea T."/>
            <person name="Young S."/>
            <person name="Neafsey D."/>
            <person name="Nusbaum C."/>
            <person name="Birren B."/>
        </authorList>
    </citation>
    <scope>NUCLEOTIDE SEQUENCE</scope>
    <source>
        <strain evidence="3">9E7_DIV0242</strain>
    </source>
</reference>
<name>A0A242K737_9ENTE</name>
<reference evidence="2" key="1">
    <citation type="submission" date="2017-05" db="EMBL/GenBank/DDBJ databases">
        <title>The Genome Sequence of Enterococcus sp. 9E7_DIV0242.</title>
        <authorList>
            <consortium name="The Broad Institute Genomics Platform"/>
            <consortium name="The Broad Institute Genomic Center for Infectious Diseases"/>
            <person name="Earl A."/>
            <person name="Manson A."/>
            <person name="Schwartman J."/>
            <person name="Gilmore M."/>
            <person name="Abouelleil A."/>
            <person name="Cao P."/>
            <person name="Chapman S."/>
            <person name="Cusick C."/>
            <person name="Shea T."/>
            <person name="Young S."/>
            <person name="Neafsey D."/>
            <person name="Nusbaum C."/>
            <person name="Birren B."/>
        </authorList>
    </citation>
    <scope>NUCLEOTIDE SEQUENCE [LARGE SCALE GENOMIC DNA]</scope>
    <source>
        <strain evidence="2">9E7_DIV0242</strain>
    </source>
</reference>
<evidence type="ECO:0000256" key="1">
    <source>
        <dbReference type="SAM" id="Phobius"/>
    </source>
</evidence>
<feature type="transmembrane region" description="Helical" evidence="1">
    <location>
        <begin position="101"/>
        <end position="123"/>
    </location>
</feature>